<dbReference type="PANTHER" id="PTHR46579:SF1">
    <property type="entry name" value="F5_8 TYPE C DOMAIN-CONTAINING PROTEIN"/>
    <property type="match status" value="1"/>
</dbReference>
<dbReference type="EMBL" id="CAJHJG010004673">
    <property type="protein sequence ID" value="CAD6943164.1"/>
    <property type="molecule type" value="Genomic_DNA"/>
</dbReference>
<dbReference type="AlphaFoldDB" id="A0A177UIA8"/>
<reference evidence="3" key="2">
    <citation type="journal article" date="2019" name="IMA Fungus">
        <title>Genome sequencing and comparison of five Tilletia species to identify candidate genes for the detection of regulated species infecting wheat.</title>
        <authorList>
            <person name="Nguyen H.D.T."/>
            <person name="Sultana T."/>
            <person name="Kesanakurti P."/>
            <person name="Hambleton S."/>
        </authorList>
    </citation>
    <scope>NUCLEOTIDE SEQUENCE</scope>
    <source>
        <strain evidence="3">DAOMC 238032</strain>
    </source>
</reference>
<evidence type="ECO:0000313" key="4">
    <source>
        <dbReference type="Proteomes" id="UP000077671"/>
    </source>
</evidence>
<name>A0A177UIA8_9BASI</name>
<feature type="region of interest" description="Disordered" evidence="1">
    <location>
        <begin position="174"/>
        <end position="212"/>
    </location>
</feature>
<evidence type="ECO:0000256" key="1">
    <source>
        <dbReference type="SAM" id="MobiDB-lite"/>
    </source>
</evidence>
<proteinExistence type="predicted"/>
<dbReference type="Proteomes" id="UP000077671">
    <property type="component" value="Unassembled WGS sequence"/>
</dbReference>
<accession>A0A177UIA8</accession>
<dbReference type="PANTHER" id="PTHR46579">
    <property type="entry name" value="F5/8 TYPE C DOMAIN-CONTAINING PROTEIN-RELATED"/>
    <property type="match status" value="1"/>
</dbReference>
<evidence type="ECO:0000313" key="3">
    <source>
        <dbReference type="EMBL" id="KAE8244338.1"/>
    </source>
</evidence>
<evidence type="ECO:0000313" key="2">
    <source>
        <dbReference type="EMBL" id="CAD6943164.1"/>
    </source>
</evidence>
<feature type="region of interest" description="Disordered" evidence="1">
    <location>
        <begin position="106"/>
        <end position="131"/>
    </location>
</feature>
<comment type="caution">
    <text evidence="3">The sequence shown here is derived from an EMBL/GenBank/DDBJ whole genome shotgun (WGS) entry which is preliminary data.</text>
</comment>
<sequence>MVTLSTRIEHFAGDVSGLQRDAYQHRSDSLRCAEEFRTKKARETFERESGARASPLFEFAYWRSVERAPIDPMHNAELGMVKRLYHRTVIDDASISKSQLQVRQGALSSAVVPPSEQASDRQLGDPGGGSATAAHWSTLGRRLLVLLLYVAWKGEFDGGGTVVFVPTKRAKAAKKSKTRGAASGQQPPPAPNNTQLAAPPEETRERAGPSTVPFSNGNGCACTGQPQTDQHAIATRCSLRVAVGAPKTLQARAVLRNARAISTAEVQTLERVIFEYGRLHAELFGDSWIVYNHHIATHIPQFIRRFGPAFHFSAYHFERMNGQLGKTTNNGHRNGELEGTYTSAFTSNGRFGLLIAAEHDELSDLFKIDAVLSHTIHLEGDHKHVTVYLLGSRAAHLAVPAFDGILQEMGPQEIARLFWVQKERWGDVELLPAYRISSDAAMIEFGELMGVSAGEDQRRTL</sequence>
<evidence type="ECO:0000313" key="5">
    <source>
        <dbReference type="Proteomes" id="UP000836402"/>
    </source>
</evidence>
<keyword evidence="5" id="KW-1185">Reference proteome</keyword>
<dbReference type="EMBL" id="LWDD02001845">
    <property type="protein sequence ID" value="KAE8244338.1"/>
    <property type="molecule type" value="Genomic_DNA"/>
</dbReference>
<organism evidence="3 4">
    <name type="scientific">Tilletia caries</name>
    <name type="common">wheat bunt fungus</name>
    <dbReference type="NCBI Taxonomy" id="13290"/>
    <lineage>
        <taxon>Eukaryota</taxon>
        <taxon>Fungi</taxon>
        <taxon>Dikarya</taxon>
        <taxon>Basidiomycota</taxon>
        <taxon>Ustilaginomycotina</taxon>
        <taxon>Exobasidiomycetes</taxon>
        <taxon>Tilletiales</taxon>
        <taxon>Tilletiaceae</taxon>
        <taxon>Tilletia</taxon>
    </lineage>
</organism>
<dbReference type="Proteomes" id="UP000836402">
    <property type="component" value="Unassembled WGS sequence"/>
</dbReference>
<reference evidence="3" key="1">
    <citation type="submission" date="2016-04" db="EMBL/GenBank/DDBJ databases">
        <authorList>
            <person name="Nguyen H.D."/>
            <person name="Kesanakurti P."/>
            <person name="Cullis J."/>
            <person name="Levesque C.A."/>
            <person name="Hambleton S."/>
        </authorList>
    </citation>
    <scope>NUCLEOTIDE SEQUENCE</scope>
    <source>
        <strain evidence="3">DAOMC 238032</strain>
    </source>
</reference>
<gene>
    <name evidence="3" type="ORF">A4X03_0g7569</name>
    <name evidence="2" type="ORF">JKIAZH3_G2821</name>
</gene>
<reference evidence="2" key="3">
    <citation type="submission" date="2020-10" db="EMBL/GenBank/DDBJ databases">
        <authorList>
            <person name="Sedaghatjoo S."/>
        </authorList>
    </citation>
    <scope>NUCLEOTIDE SEQUENCE</scope>
    <source>
        <strain evidence="2">AZH3</strain>
    </source>
</reference>
<protein>
    <submittedName>
        <fullName evidence="3">Uncharacterized protein</fullName>
    </submittedName>
</protein>